<reference evidence="7 8" key="1">
    <citation type="journal article" date="2019" name="Commun. Biol.">
        <title>The bagworm genome reveals a unique fibroin gene that provides high tensile strength.</title>
        <authorList>
            <person name="Kono N."/>
            <person name="Nakamura H."/>
            <person name="Ohtoshi R."/>
            <person name="Tomita M."/>
            <person name="Numata K."/>
            <person name="Arakawa K."/>
        </authorList>
    </citation>
    <scope>NUCLEOTIDE SEQUENCE [LARGE SCALE GENOMIC DNA]</scope>
</reference>
<dbReference type="EMBL" id="BGZK01000126">
    <property type="protein sequence ID" value="GBP21241.1"/>
    <property type="molecule type" value="Genomic_DNA"/>
</dbReference>
<evidence type="ECO:0000313" key="7">
    <source>
        <dbReference type="EMBL" id="GBP21241.1"/>
    </source>
</evidence>
<name>A0A4C1U4K4_EUMVA</name>
<dbReference type="InterPro" id="IPR015943">
    <property type="entry name" value="WD40/YVTN_repeat-like_dom_sf"/>
</dbReference>
<keyword evidence="2" id="KW-0813">Transport</keyword>
<gene>
    <name evidence="7" type="primary">Nup214</name>
    <name evidence="7" type="ORF">EVAR_84366_1</name>
</gene>
<dbReference type="InterPro" id="IPR039462">
    <property type="entry name" value="Nup159/Nup146_N"/>
</dbReference>
<accession>A0A4C1U4K4</accession>
<dbReference type="Gene3D" id="2.130.10.10">
    <property type="entry name" value="YVTN repeat-like/Quinoprotein amine dehydrogenase"/>
    <property type="match status" value="1"/>
</dbReference>
<feature type="compositionally biased region" description="Low complexity" evidence="5">
    <location>
        <begin position="1732"/>
        <end position="1751"/>
    </location>
</feature>
<proteinExistence type="predicted"/>
<feature type="domain" description="Nucleoporin Nup159/Nup146 N-terminal" evidence="6">
    <location>
        <begin position="48"/>
        <end position="238"/>
    </location>
</feature>
<feature type="region of interest" description="Disordered" evidence="5">
    <location>
        <begin position="390"/>
        <end position="442"/>
    </location>
</feature>
<organism evidence="7 8">
    <name type="scientific">Eumeta variegata</name>
    <name type="common">Bagworm moth</name>
    <name type="synonym">Eumeta japonica</name>
    <dbReference type="NCBI Taxonomy" id="151549"/>
    <lineage>
        <taxon>Eukaryota</taxon>
        <taxon>Metazoa</taxon>
        <taxon>Ecdysozoa</taxon>
        <taxon>Arthropoda</taxon>
        <taxon>Hexapoda</taxon>
        <taxon>Insecta</taxon>
        <taxon>Pterygota</taxon>
        <taxon>Neoptera</taxon>
        <taxon>Endopterygota</taxon>
        <taxon>Lepidoptera</taxon>
        <taxon>Glossata</taxon>
        <taxon>Ditrysia</taxon>
        <taxon>Tineoidea</taxon>
        <taxon>Psychidae</taxon>
        <taxon>Oiketicinae</taxon>
        <taxon>Eumeta</taxon>
    </lineage>
</organism>
<evidence type="ECO:0000256" key="4">
    <source>
        <dbReference type="SAM" id="Coils"/>
    </source>
</evidence>
<dbReference type="STRING" id="151549.A0A4C1U4K4"/>
<dbReference type="Pfam" id="PF13634">
    <property type="entry name" value="Nucleoporin_FG"/>
    <property type="match status" value="3"/>
</dbReference>
<dbReference type="InterPro" id="IPR026054">
    <property type="entry name" value="Nucleoporin"/>
</dbReference>
<evidence type="ECO:0000256" key="5">
    <source>
        <dbReference type="SAM" id="MobiDB-lite"/>
    </source>
</evidence>
<feature type="region of interest" description="Disordered" evidence="5">
    <location>
        <begin position="1783"/>
        <end position="1823"/>
    </location>
</feature>
<dbReference type="GO" id="GO:0006606">
    <property type="term" value="P:protein import into nucleus"/>
    <property type="evidence" value="ECO:0007669"/>
    <property type="project" value="TreeGrafter"/>
</dbReference>
<dbReference type="SUPFAM" id="SSF117289">
    <property type="entry name" value="Nucleoporin domain"/>
    <property type="match status" value="1"/>
</dbReference>
<feature type="region of interest" description="Disordered" evidence="5">
    <location>
        <begin position="1566"/>
        <end position="1604"/>
    </location>
</feature>
<keyword evidence="8" id="KW-1185">Reference proteome</keyword>
<dbReference type="GO" id="GO:0017056">
    <property type="term" value="F:structural constituent of nuclear pore"/>
    <property type="evidence" value="ECO:0007669"/>
    <property type="project" value="TreeGrafter"/>
</dbReference>
<dbReference type="InterPro" id="IPR025574">
    <property type="entry name" value="Nucleoporin_FG_rpt"/>
</dbReference>
<dbReference type="SMART" id="SM00320">
    <property type="entry name" value="WD40"/>
    <property type="match status" value="2"/>
</dbReference>
<evidence type="ECO:0000256" key="3">
    <source>
        <dbReference type="ARBA" id="ARBA00023242"/>
    </source>
</evidence>
<feature type="compositionally biased region" description="Low complexity" evidence="5">
    <location>
        <begin position="392"/>
        <end position="402"/>
    </location>
</feature>
<dbReference type="Pfam" id="PF16755">
    <property type="entry name" value="Beta-prop_NUP159_NUP214"/>
    <property type="match status" value="1"/>
</dbReference>
<feature type="coiled-coil region" evidence="4">
    <location>
        <begin position="555"/>
        <end position="605"/>
    </location>
</feature>
<evidence type="ECO:0000256" key="1">
    <source>
        <dbReference type="ARBA" id="ARBA00004123"/>
    </source>
</evidence>
<keyword evidence="4" id="KW-0175">Coiled coil</keyword>
<dbReference type="PANTHER" id="PTHR23193">
    <property type="entry name" value="NUCLEAR PORE COMPLEX PROTEIN NUP"/>
    <property type="match status" value="1"/>
</dbReference>
<dbReference type="GO" id="GO:0006405">
    <property type="term" value="P:RNA export from nucleus"/>
    <property type="evidence" value="ECO:0007669"/>
    <property type="project" value="TreeGrafter"/>
</dbReference>
<evidence type="ECO:0000256" key="2">
    <source>
        <dbReference type="ARBA" id="ARBA00022448"/>
    </source>
</evidence>
<comment type="caution">
    <text evidence="7">The sequence shown here is derived from an EMBL/GenBank/DDBJ whole genome shotgun (WGS) entry which is preliminary data.</text>
</comment>
<dbReference type="InterPro" id="IPR001680">
    <property type="entry name" value="WD40_rpt"/>
</dbReference>
<feature type="compositionally biased region" description="Gly residues" evidence="5">
    <location>
        <begin position="1789"/>
        <end position="1802"/>
    </location>
</feature>
<dbReference type="GO" id="GO:0005643">
    <property type="term" value="C:nuclear pore"/>
    <property type="evidence" value="ECO:0007669"/>
    <property type="project" value="UniProtKB-ARBA"/>
</dbReference>
<comment type="subcellular location">
    <subcellularLocation>
        <location evidence="1">Nucleus</location>
    </subcellularLocation>
</comment>
<dbReference type="OrthoDB" id="248320at2759"/>
<feature type="region of interest" description="Disordered" evidence="5">
    <location>
        <begin position="1731"/>
        <end position="1751"/>
    </location>
</feature>
<dbReference type="GO" id="GO:0008139">
    <property type="term" value="F:nuclear localization sequence binding"/>
    <property type="evidence" value="ECO:0007669"/>
    <property type="project" value="TreeGrafter"/>
</dbReference>
<dbReference type="Proteomes" id="UP000299102">
    <property type="component" value="Unassembled WGS sequence"/>
</dbReference>
<sequence>MEIQFGPNSEDEPKLLYKLQRKLKVFKEHSLPNRGYNLITCSSKYALVFIASPEGILSVYHLRDLINKECESPLHLSIKIPENPTHISVNCDFEYLAVTGGQLLNIYNIANFQNQNFQPSISIRCDVNPATFVSSLQWNPCIPDTIALAFFDGTLLISQVNTVQVKKIQSNARCVCWSPKGKQLVVGNNDGTLCQYKPDLTPAKTVLAPDLFKGASVETLAVHWISTYQFVVVYRNSSGEGQPVVAIINTPKTGRPLCLNYEDICYSSGCSRPWNLILVSSSNSMEIATLGSMDGNNWTHWCQIDEARAELPLLGKQESYPVGLCFDYSAIHQLPWGENETLPHMPLLHIVSHSGLLAIFNVINLKTNDQICVPPQEIILPAESLIKEDSSDVVQSKQQQSPAPKPDVLEPLDSQESKQITANISSSQSQTTVQGNGTVKNPNFDMPIVETSATIKIPSFSKGQQASTGPAFGSKPEIKEEIKNEISKHNLNPLNIQISTQMPASKAQVSKNTSREFKPNDLKQEKIAAETLDHELKTMVMKEVNDFQMEHYNFMQKLKASNAQVSQDLKLIEANPNFQSMNEEKLKQECYLEELRAAIVQLKRELVRSCAVVAEAQSHAGNSLGSYKMAAWQMSDVKSSIPGAFFELNAFKAVLNSAPVKGRSTSVKIFKASGGRSLPLYDSKSWVWLMKNETRINAVAMRSLRSICGGSRKDICRISDVRGRYGLKEDVVTKVEKDMLRAEDLYRWNQVDPLSNKRIESIKKLIYYMQSQLDQAHQALNYKWKEVLHDPNSKKSVPYMIRPVLEDVYQPLVKQQEILSRQEAVLKTLHDTLNECDLSPMWKSKSLLRSTPFRNKDPLSKLAKNILNMSIESKTKLNEPRLSSQKLDTLKDMLANYKTVKIKPVNVELHQHLNAMKINFEDYIKEKFTLEKKDLAEVGYDVKKTIPQHATVPNVTGESYKESLKTETASVYEICPEIGNNAEDIVPRSTIDPCKEIEKDAMPIQVFPKVTSTFNTIAPIKSATSTIIPQSSILKDLLKNNDSNTFMGQKICSPIPTTAANTNETSISALFSSNQSLSGMYSQNSKFSIGQLPLSIMQPNAKSAETGESEDLPKDTSVVQSLPFPVQVSNENKNPSLISAFSIKPDLKTNKPVFNKSGIQPLESSQLSTQNVPDILNTNSVKSLSESKKNAVDTKPLTNMSELKFNVQIKAENESGKSMSVQIINRNIDLKPIVTEPEKKQSLKIQPEKVNTVTVTKADTKINVPESSQISTSIEVYESMNTPSTKTSTRVSSDILEVKLESPKMSTEITSNKSVASTLFASANASVPKSPPTLGVNATTRGSIFGSGTATQASNIFATANAKVPPSTFGASTITSTLSLTTTPSLTTSVFGASVTSSQALPNTRSPSSPAVQSKQLDACNAISSPQTCNTPTTIQSPLFGVTAPSSPASPSVFTGTVSPSAFDVQTSIIQSIALGEPDAMSPQKCMSATPCTSATPVFSGAVSTSSSIFGNSAQVTQTSPFDTSNATTTVSIFGGTTTQASIFGTPSSTTTKSIFGISTATTTNGKSIFRPSPTTAQSSIFGSPTPTTTQSSIFGTSNPTTTSETSLFGMSESNLFAAVSISTTSAPSQSTTGNIFGTGSNTSNVFGGATGNVFGNKAAFGQSNNPASIFGSQSAFGQQQQQQTSLWGGGNTGSAFGSAFSQPNQTPSVFGGDGALSPGTGQAFGGPAPVGSQSPVFGSPQQSSSSFGGSPVFGGQSAFGQGATFGGSPGGGAGAFGSFGGFNKSPSGGFGAPATFGGGNTFGSSSPGKPFGGVSPGFGATTQSNATFESLATQNTLTFGNLAQQSAQQSTPAFSK</sequence>
<feature type="compositionally biased region" description="Polar residues" evidence="5">
    <location>
        <begin position="417"/>
        <end position="441"/>
    </location>
</feature>
<protein>
    <submittedName>
        <fullName evidence="7">Nuclear pore complex protein Nup214</fullName>
    </submittedName>
</protein>
<evidence type="ECO:0000313" key="8">
    <source>
        <dbReference type="Proteomes" id="UP000299102"/>
    </source>
</evidence>
<dbReference type="PANTHER" id="PTHR23193:SF46">
    <property type="entry name" value="NUCLEAR PORE COMPLEX PROTEIN NUP214"/>
    <property type="match status" value="1"/>
</dbReference>
<keyword evidence="3" id="KW-0539">Nucleus</keyword>
<evidence type="ECO:0000259" key="6">
    <source>
        <dbReference type="Pfam" id="PF16755"/>
    </source>
</evidence>